<gene>
    <name evidence="2" type="ORF">LNINA_LOCUS3519</name>
</gene>
<dbReference type="Proteomes" id="UP001497472">
    <property type="component" value="Unassembled WGS sequence"/>
</dbReference>
<evidence type="ECO:0000313" key="3">
    <source>
        <dbReference type="Proteomes" id="UP001497472"/>
    </source>
</evidence>
<dbReference type="PANTHER" id="PTHR21520:SF2">
    <property type="entry name" value="GLUTAMATE-RICH PROTEIN 2"/>
    <property type="match status" value="1"/>
</dbReference>
<organism evidence="2 3">
    <name type="scientific">Leptosia nina</name>
    <dbReference type="NCBI Taxonomy" id="320188"/>
    <lineage>
        <taxon>Eukaryota</taxon>
        <taxon>Metazoa</taxon>
        <taxon>Ecdysozoa</taxon>
        <taxon>Arthropoda</taxon>
        <taxon>Hexapoda</taxon>
        <taxon>Insecta</taxon>
        <taxon>Pterygota</taxon>
        <taxon>Neoptera</taxon>
        <taxon>Endopterygota</taxon>
        <taxon>Lepidoptera</taxon>
        <taxon>Glossata</taxon>
        <taxon>Ditrysia</taxon>
        <taxon>Papilionoidea</taxon>
        <taxon>Pieridae</taxon>
        <taxon>Pierinae</taxon>
        <taxon>Leptosia</taxon>
    </lineage>
</organism>
<name>A0AAV1J2L6_9NEOP</name>
<feature type="compositionally biased region" description="Pro residues" evidence="1">
    <location>
        <begin position="121"/>
        <end position="132"/>
    </location>
</feature>
<evidence type="ECO:0000256" key="1">
    <source>
        <dbReference type="SAM" id="MobiDB-lite"/>
    </source>
</evidence>
<reference evidence="2 3" key="1">
    <citation type="submission" date="2023-11" db="EMBL/GenBank/DDBJ databases">
        <authorList>
            <person name="Okamura Y."/>
        </authorList>
    </citation>
    <scope>NUCLEOTIDE SEQUENCE [LARGE SCALE GENOMIC DNA]</scope>
</reference>
<dbReference type="InterPro" id="IPR026703">
    <property type="entry name" value="ERICH2"/>
</dbReference>
<comment type="caution">
    <text evidence="2">The sequence shown here is derived from an EMBL/GenBank/DDBJ whole genome shotgun (WGS) entry which is preliminary data.</text>
</comment>
<dbReference type="EMBL" id="CAVLEF010000005">
    <property type="protein sequence ID" value="CAK1543720.1"/>
    <property type="molecule type" value="Genomic_DNA"/>
</dbReference>
<proteinExistence type="predicted"/>
<feature type="region of interest" description="Disordered" evidence="1">
    <location>
        <begin position="256"/>
        <end position="400"/>
    </location>
</feature>
<sequence>MVVKSMLLRKSGSVRRPSTIVTPKSVRNELIVVPSHLGDAQREDILCESDSRVVDVIDLGAPVERRMRTAPARLTRPIYTPNPRLYPGQAVSKRAAARPRARRKRVFRRPVPNSRLYRPAPSRPAPAPPAPLRPAGAWPAPSRDPRPLETASRVALSLLSSPLVSSPPPDGRLLVTLPRLTHTMDTVTRHSTSPECSEGNAAPSEFLAEFLSAIMRRQYAEALKYCRLILQYEPQNATARGFYPLLQHKLDKQPEATIEPGETSSSDEANPPRLFKNAEVGGGAGQSGESGDLEGSGETGEESEPEEWERSGASCSSLELDSSPSRTDTAPAQRSTDSGWSPSESGASRSERDDNGNPAAGFGKSRRSPAHLYDEDDVQNDNAGGGGDSTAREALQESASSLQRLRAQFACSIK</sequence>
<accession>A0AAV1J2L6</accession>
<keyword evidence="3" id="KW-1185">Reference proteome</keyword>
<dbReference type="AlphaFoldDB" id="A0AAV1J2L6"/>
<evidence type="ECO:0000313" key="2">
    <source>
        <dbReference type="EMBL" id="CAK1543720.1"/>
    </source>
</evidence>
<feature type="compositionally biased region" description="Basic residues" evidence="1">
    <location>
        <begin position="95"/>
        <end position="108"/>
    </location>
</feature>
<feature type="region of interest" description="Disordered" evidence="1">
    <location>
        <begin position="78"/>
        <end position="147"/>
    </location>
</feature>
<feature type="compositionally biased region" description="Polar residues" evidence="1">
    <location>
        <begin position="326"/>
        <end position="348"/>
    </location>
</feature>
<dbReference type="SUPFAM" id="SSF48452">
    <property type="entry name" value="TPR-like"/>
    <property type="match status" value="1"/>
</dbReference>
<dbReference type="PANTHER" id="PTHR21520">
    <property type="entry name" value="GLUTAMATE-RICH PROTEIN 2"/>
    <property type="match status" value="1"/>
</dbReference>
<dbReference type="InterPro" id="IPR011990">
    <property type="entry name" value="TPR-like_helical_dom_sf"/>
</dbReference>
<feature type="compositionally biased region" description="Low complexity" evidence="1">
    <location>
        <begin position="311"/>
        <end position="325"/>
    </location>
</feature>
<protein>
    <submittedName>
        <fullName evidence="2">Uncharacterized protein</fullName>
    </submittedName>
</protein>